<dbReference type="PANTHER" id="PTHR30221">
    <property type="entry name" value="SMALL-CONDUCTANCE MECHANOSENSITIVE CHANNEL"/>
    <property type="match status" value="1"/>
</dbReference>
<feature type="transmembrane region" description="Helical" evidence="7">
    <location>
        <begin position="87"/>
        <end position="114"/>
    </location>
</feature>
<keyword evidence="7" id="KW-0997">Cell inner membrane</keyword>
<evidence type="ECO:0000256" key="6">
    <source>
        <dbReference type="ARBA" id="ARBA00023136"/>
    </source>
</evidence>
<dbReference type="Proteomes" id="UP001303211">
    <property type="component" value="Chromosome"/>
</dbReference>
<accession>A0ABZ0J3T0</accession>
<sequence>MNAQEIWQFISPQGAEFGIKLLTAIAAWVVGRWLISLAVRLMGKVFERGNKIDATLSQYLQSIASVLMNIVLILAILDIFGVKTTSFAALLAGAGLAIGAAWSGMLGNFAAGVFMQVLRPYKVGDFISAGGVVGTVKELGLFATTVITPDNVVTVVGNGKVFGDNIQNYSALPVRRVDCVAKVANSVNPLDAIARLQPVIAAIPNVATDPAPVIEILEFTPEGPKLCVRPFTHTDHYWQVYFDTHKAIVETFGAAGYPVPETPMAYRQSAMQ</sequence>
<reference evidence="9 10" key="1">
    <citation type="submission" date="2023-03" db="EMBL/GenBank/DDBJ databases">
        <title>Diaphorobacter basophil sp. nov., isolated from a sewage-treatment plant.</title>
        <authorList>
            <person name="Yang K."/>
        </authorList>
    </citation>
    <scope>NUCLEOTIDE SEQUENCE [LARGE SCALE GENOMIC DNA]</scope>
    <source>
        <strain evidence="9 10">Y-1</strain>
    </source>
</reference>
<evidence type="ECO:0000256" key="7">
    <source>
        <dbReference type="RuleBase" id="RU369025"/>
    </source>
</evidence>
<protein>
    <recommendedName>
        <fullName evidence="7">Small-conductance mechanosensitive channel</fullName>
    </recommendedName>
</protein>
<dbReference type="SUPFAM" id="SSF82689">
    <property type="entry name" value="Mechanosensitive channel protein MscS (YggB), C-terminal domain"/>
    <property type="match status" value="1"/>
</dbReference>
<proteinExistence type="inferred from homology"/>
<dbReference type="InterPro" id="IPR023408">
    <property type="entry name" value="MscS_beta-dom_sf"/>
</dbReference>
<evidence type="ECO:0000313" key="9">
    <source>
        <dbReference type="EMBL" id="WOO32922.1"/>
    </source>
</evidence>
<dbReference type="Gene3D" id="3.30.70.100">
    <property type="match status" value="1"/>
</dbReference>
<dbReference type="InterPro" id="IPR010920">
    <property type="entry name" value="LSM_dom_sf"/>
</dbReference>
<keyword evidence="7" id="KW-0407">Ion channel</keyword>
<keyword evidence="10" id="KW-1185">Reference proteome</keyword>
<name>A0ABZ0J3T0_9BURK</name>
<keyword evidence="3" id="KW-1003">Cell membrane</keyword>
<evidence type="ECO:0000259" key="8">
    <source>
        <dbReference type="Pfam" id="PF00924"/>
    </source>
</evidence>
<evidence type="ECO:0000256" key="5">
    <source>
        <dbReference type="ARBA" id="ARBA00022989"/>
    </source>
</evidence>
<comment type="function">
    <text evidence="7">Mechanosensitive channel that participates in the regulation of osmotic pressure changes within the cell, opening in response to stretch forces in the membrane lipid bilayer, without the need for other proteins. Contributes to normal resistance to hypoosmotic shock. Forms an ion channel of 1.0 nanosiemens conductance with a slight preference for anions.</text>
</comment>
<dbReference type="RefSeq" id="WP_317702339.1">
    <property type="nucleotide sequence ID" value="NZ_CP136921.1"/>
</dbReference>
<evidence type="ECO:0000256" key="3">
    <source>
        <dbReference type="ARBA" id="ARBA00022475"/>
    </source>
</evidence>
<evidence type="ECO:0000256" key="2">
    <source>
        <dbReference type="ARBA" id="ARBA00008017"/>
    </source>
</evidence>
<feature type="domain" description="Mechanosensitive ion channel MscS" evidence="8">
    <location>
        <begin position="106"/>
        <end position="170"/>
    </location>
</feature>
<comment type="subcellular location">
    <subcellularLocation>
        <location evidence="7">Cell inner membrane</location>
        <topology evidence="7">Multi-pass membrane protein</topology>
    </subcellularLocation>
    <subcellularLocation>
        <location evidence="1">Cell membrane</location>
        <topology evidence="1">Multi-pass membrane protein</topology>
    </subcellularLocation>
</comment>
<organism evidence="9 10">
    <name type="scientific">Diaphorobacter limosus</name>
    <dbReference type="NCBI Taxonomy" id="3036128"/>
    <lineage>
        <taxon>Bacteria</taxon>
        <taxon>Pseudomonadati</taxon>
        <taxon>Pseudomonadota</taxon>
        <taxon>Betaproteobacteria</taxon>
        <taxon>Burkholderiales</taxon>
        <taxon>Comamonadaceae</taxon>
        <taxon>Diaphorobacter</taxon>
    </lineage>
</organism>
<feature type="transmembrane region" description="Helical" evidence="7">
    <location>
        <begin position="17"/>
        <end position="39"/>
    </location>
</feature>
<evidence type="ECO:0000313" key="10">
    <source>
        <dbReference type="Proteomes" id="UP001303211"/>
    </source>
</evidence>
<comment type="subunit">
    <text evidence="7">Homoheptamer.</text>
</comment>
<evidence type="ECO:0000256" key="1">
    <source>
        <dbReference type="ARBA" id="ARBA00004651"/>
    </source>
</evidence>
<keyword evidence="6 7" id="KW-0472">Membrane</keyword>
<keyword evidence="7" id="KW-0406">Ion transport</keyword>
<feature type="transmembrane region" description="Helical" evidence="7">
    <location>
        <begin position="59"/>
        <end position="81"/>
    </location>
</feature>
<dbReference type="EMBL" id="CP136921">
    <property type="protein sequence ID" value="WOO32922.1"/>
    <property type="molecule type" value="Genomic_DNA"/>
</dbReference>
<gene>
    <name evidence="9" type="ORF">P4826_02020</name>
</gene>
<dbReference type="Pfam" id="PF00924">
    <property type="entry name" value="MS_channel_2nd"/>
    <property type="match status" value="1"/>
</dbReference>
<dbReference type="InterPro" id="IPR045275">
    <property type="entry name" value="MscS_archaea/bacteria_type"/>
</dbReference>
<dbReference type="InterPro" id="IPR006685">
    <property type="entry name" value="MscS_channel_2nd"/>
</dbReference>
<dbReference type="SUPFAM" id="SSF82861">
    <property type="entry name" value="Mechanosensitive channel protein MscS (YggB), transmembrane region"/>
    <property type="match status" value="1"/>
</dbReference>
<dbReference type="SUPFAM" id="SSF50182">
    <property type="entry name" value="Sm-like ribonucleoproteins"/>
    <property type="match status" value="1"/>
</dbReference>
<dbReference type="InterPro" id="IPR011066">
    <property type="entry name" value="MscS_channel_C_sf"/>
</dbReference>
<keyword evidence="4 7" id="KW-0812">Transmembrane</keyword>
<comment type="caution">
    <text evidence="7">Lacks conserved residue(s) required for the propagation of feature annotation.</text>
</comment>
<dbReference type="InterPro" id="IPR011014">
    <property type="entry name" value="MscS_channel_TM-2"/>
</dbReference>
<keyword evidence="7" id="KW-0813">Transport</keyword>
<dbReference type="Gene3D" id="2.30.30.60">
    <property type="match status" value="1"/>
</dbReference>
<comment type="similarity">
    <text evidence="2 7">Belongs to the MscS (TC 1.A.23) family.</text>
</comment>
<dbReference type="PANTHER" id="PTHR30221:SF3">
    <property type="entry name" value="SMALL-CONDUCTANCE MECHANOSENSITIVE CHANNEL"/>
    <property type="match status" value="1"/>
</dbReference>
<keyword evidence="5 7" id="KW-1133">Transmembrane helix</keyword>
<dbReference type="Gene3D" id="1.10.287.1260">
    <property type="match status" value="1"/>
</dbReference>
<evidence type="ECO:0000256" key="4">
    <source>
        <dbReference type="ARBA" id="ARBA00022692"/>
    </source>
</evidence>